<feature type="region of interest" description="Disordered" evidence="2">
    <location>
        <begin position="613"/>
        <end position="643"/>
    </location>
</feature>
<dbReference type="InterPro" id="IPR012677">
    <property type="entry name" value="Nucleotide-bd_a/b_plait_sf"/>
</dbReference>
<proteinExistence type="predicted"/>
<dbReference type="PROSITE" id="PS50102">
    <property type="entry name" value="RRM"/>
    <property type="match status" value="1"/>
</dbReference>
<feature type="non-terminal residue" evidence="4">
    <location>
        <position position="1040"/>
    </location>
</feature>
<feature type="region of interest" description="Disordered" evidence="2">
    <location>
        <begin position="569"/>
        <end position="589"/>
    </location>
</feature>
<evidence type="ECO:0000259" key="3">
    <source>
        <dbReference type="PROSITE" id="PS50102"/>
    </source>
</evidence>
<organism evidence="4 5">
    <name type="scientific">Glycine soja</name>
    <name type="common">Wild soybean</name>
    <dbReference type="NCBI Taxonomy" id="3848"/>
    <lineage>
        <taxon>Eukaryota</taxon>
        <taxon>Viridiplantae</taxon>
        <taxon>Streptophyta</taxon>
        <taxon>Embryophyta</taxon>
        <taxon>Tracheophyta</taxon>
        <taxon>Spermatophyta</taxon>
        <taxon>Magnoliopsida</taxon>
        <taxon>eudicotyledons</taxon>
        <taxon>Gunneridae</taxon>
        <taxon>Pentapetalae</taxon>
        <taxon>rosids</taxon>
        <taxon>fabids</taxon>
        <taxon>Fabales</taxon>
        <taxon>Fabaceae</taxon>
        <taxon>Papilionoideae</taxon>
        <taxon>50 kb inversion clade</taxon>
        <taxon>NPAAA clade</taxon>
        <taxon>indigoferoid/millettioid clade</taxon>
        <taxon>Phaseoleae</taxon>
        <taxon>Glycine</taxon>
        <taxon>Glycine subgen. Soja</taxon>
    </lineage>
</organism>
<dbReference type="GO" id="GO:0003824">
    <property type="term" value="F:catalytic activity"/>
    <property type="evidence" value="ECO:0007669"/>
    <property type="project" value="InterPro"/>
</dbReference>
<evidence type="ECO:0000256" key="2">
    <source>
        <dbReference type="SAM" id="MobiDB-lite"/>
    </source>
</evidence>
<dbReference type="CDD" id="cd00590">
    <property type="entry name" value="RRM_SF"/>
    <property type="match status" value="1"/>
</dbReference>
<dbReference type="Proteomes" id="UP000289340">
    <property type="component" value="Chromosome 2"/>
</dbReference>
<accession>A0A445LT97</accession>
<dbReference type="GO" id="GO:0003723">
    <property type="term" value="F:RNA binding"/>
    <property type="evidence" value="ECO:0007669"/>
    <property type="project" value="UniProtKB-UniRule"/>
</dbReference>
<name>A0A445LT97_GLYSO</name>
<dbReference type="InterPro" id="IPR035979">
    <property type="entry name" value="RBD_domain_sf"/>
</dbReference>
<comment type="caution">
    <text evidence="4">The sequence shown here is derived from an EMBL/GenBank/DDBJ whole genome shotgun (WGS) entry which is preliminary data.</text>
</comment>
<keyword evidence="1" id="KW-0694">RNA-binding</keyword>
<gene>
    <name evidence="4" type="ORF">D0Y65_004676</name>
</gene>
<dbReference type="SUPFAM" id="SSF54928">
    <property type="entry name" value="RNA-binding domain, RBD"/>
    <property type="match status" value="1"/>
</dbReference>
<dbReference type="Pfam" id="PF00076">
    <property type="entry name" value="RRM_1"/>
    <property type="match status" value="1"/>
</dbReference>
<dbReference type="PANTHER" id="PTHR34427">
    <property type="entry name" value="DUF4283 DOMAIN PROTEIN"/>
    <property type="match status" value="1"/>
</dbReference>
<feature type="compositionally biased region" description="Polar residues" evidence="2">
    <location>
        <begin position="629"/>
        <end position="639"/>
    </location>
</feature>
<dbReference type="SUPFAM" id="SSF56219">
    <property type="entry name" value="DNase I-like"/>
    <property type="match status" value="1"/>
</dbReference>
<feature type="compositionally biased region" description="Low complexity" evidence="2">
    <location>
        <begin position="390"/>
        <end position="402"/>
    </location>
</feature>
<dbReference type="PANTHER" id="PTHR34427:SF5">
    <property type="entry name" value="DUF4283 DOMAIN-CONTAINING PROTEIN"/>
    <property type="match status" value="1"/>
</dbReference>
<dbReference type="InterPro" id="IPR036691">
    <property type="entry name" value="Endo/exonu/phosph_ase_sf"/>
</dbReference>
<feature type="region of interest" description="Disordered" evidence="2">
    <location>
        <begin position="430"/>
        <end position="458"/>
    </location>
</feature>
<keyword evidence="5" id="KW-1185">Reference proteome</keyword>
<dbReference type="Pfam" id="PF03372">
    <property type="entry name" value="Exo_endo_phos"/>
    <property type="match status" value="1"/>
</dbReference>
<feature type="region of interest" description="Disordered" evidence="2">
    <location>
        <begin position="387"/>
        <end position="410"/>
    </location>
</feature>
<feature type="domain" description="RRM" evidence="3">
    <location>
        <begin position="25"/>
        <end position="102"/>
    </location>
</feature>
<dbReference type="Gene3D" id="3.30.70.330">
    <property type="match status" value="1"/>
</dbReference>
<dbReference type="InterPro" id="IPR005135">
    <property type="entry name" value="Endo/exonuclease/phosphatase"/>
</dbReference>
<protein>
    <recommendedName>
        <fullName evidence="3">RRM domain-containing protein</fullName>
    </recommendedName>
</protein>
<dbReference type="Gene3D" id="3.60.10.10">
    <property type="entry name" value="Endonuclease/exonuclease/phosphatase"/>
    <property type="match status" value="1"/>
</dbReference>
<dbReference type="InterPro" id="IPR000504">
    <property type="entry name" value="RRM_dom"/>
</dbReference>
<feature type="non-terminal residue" evidence="4">
    <location>
        <position position="1"/>
    </location>
</feature>
<evidence type="ECO:0000313" key="5">
    <source>
        <dbReference type="Proteomes" id="UP000289340"/>
    </source>
</evidence>
<dbReference type="FunFam" id="3.60.10.10:FF:000158">
    <property type="entry name" value="Uncharacterized protein"/>
    <property type="match status" value="1"/>
</dbReference>
<dbReference type="SMART" id="SM00360">
    <property type="entry name" value="RRM"/>
    <property type="match status" value="1"/>
</dbReference>
<dbReference type="AlphaFoldDB" id="A0A445LT97"/>
<feature type="compositionally biased region" description="Polar residues" evidence="2">
    <location>
        <begin position="435"/>
        <end position="446"/>
    </location>
</feature>
<sequence>TGWGSDRLRGRTVGRDRASLGEDITSFYFSRFADDITEQELWHHFKKWGDVREIFIPNRRNASGRRYGFVRFKGVQDIPYLAKQLDEIVIGGLKLFVNLPKYGRVTQRKTMVTFQSRRNTDRKNEEVFRYHHTKPTSYADALTRNIRRPVYQRTANTIANYRSSSSSVHIEVAPEDTLWLKDAWVGRLKNQALFERLEDEFRWGMGLEIVPRYMGDDQVLLLGLTDADADKLINGGTTGESMMFSSIERWNPSLRAGNRLTWIHCWGITIQAWNQKYISQIVAVMGELMDLDDSAEEKRRMDRARVLIKTPWKPIIQHTVEVTIGEDKFMIQIVEECCGGCQDGFRSGRNVRGSSEDINSDDSFLDSSSFANWGFGDDASIVPESDFRSAHTSTTATTANGAGNHGEQQPPLLHASELHIASPGAVAENDVGAEDQQSPTASNGPSDNGYPLDNVNNHRVDSGNQWVNTHGPNSNFMQATVTYNPEDSAKRRAMKWEPVPNIDDTLQSYHQLGNEAQGESSGLETGQKMDIAVGGDVERTNDSLMTRGTGEYKEVEAIIVDTEARAILTDQNSNSTPSDKRSKLGLNPLTGGGATSCQVYSRQRRCKKKITSGLIPLGSGDETHKGLSQPPNTQPSSLHNEPYNDKLETPFQLQVYNGNMAKHLILMHFRCGAWPNNWASQERGARNQLFKSFKIWRRGTGQKQLEGCLQQPSMKIISYNVRGLGRGVKWGAIRRLVKQEGVDMICLQETKKEMVDKAMCQALWGHVEVVWELLPATNSAGGILCLWGENSFKLQRKISGPGFILMVGEWVQEAQIVTIVTIYSPCDINSKRSLWDTVKQLRQSMVGGLWCILGDFNSIRRPDERYTSAQTSAEDSSSREFNEWIQELEVVEVPWLGRSFTWYRPNGTSRSRLDRFLVSHEWLDRWPNSTQVTLARNFSDHCPIVLRSNEIDWGPKPFRILDCWLLDRSFKETVYHSWTSYQQPGWGGFILKEKIKNLKNSLKRWNRDQFGDTFTRVKKIESELNKLEEDTSQRELSQHE</sequence>
<dbReference type="EMBL" id="QZWG01000002">
    <property type="protein sequence ID" value="RZC26097.1"/>
    <property type="molecule type" value="Genomic_DNA"/>
</dbReference>
<evidence type="ECO:0000256" key="1">
    <source>
        <dbReference type="PROSITE-ProRule" id="PRU00176"/>
    </source>
</evidence>
<reference evidence="4 5" key="1">
    <citation type="submission" date="2018-09" db="EMBL/GenBank/DDBJ databases">
        <title>A high-quality reference genome of wild soybean provides a powerful tool to mine soybean genomes.</title>
        <authorList>
            <person name="Xie M."/>
            <person name="Chung C.Y.L."/>
            <person name="Li M.-W."/>
            <person name="Wong F.-L."/>
            <person name="Chan T.-F."/>
            <person name="Lam H.-M."/>
        </authorList>
    </citation>
    <scope>NUCLEOTIDE SEQUENCE [LARGE SCALE GENOMIC DNA]</scope>
    <source>
        <strain evidence="5">cv. W05</strain>
        <tissue evidence="4">Hypocotyl of etiolated seedlings</tissue>
    </source>
</reference>
<evidence type="ECO:0000313" key="4">
    <source>
        <dbReference type="EMBL" id="RZC26097.1"/>
    </source>
</evidence>